<evidence type="ECO:0000259" key="1">
    <source>
        <dbReference type="Pfam" id="PF08268"/>
    </source>
</evidence>
<gene>
    <name evidence="2" type="ORF">PHJA_002025200</name>
</gene>
<sequence>MVLECYTWIVHLFKKIMGGPDDDLTAKWLILTSSLSEYIEHQRSRDPRQLVLRYSGQSYYTRIFITDGKSEKECELKPIDCADVVSFCNGLVLLTSLYPTYHHLVFNAVSNKVTMRISPLFSGGCPCALFFHPLAKEYRILNVTQIKTNYYEYHLYLSGSKTWRRTANPSFNLRPPYISKNHKTERYSSNPAIANGALHWYIRGNKILAFDMIREEFCVKHLPLKGFYGKKVCCLPYVLVNEEDRLFIFCYSPKSLVDVWVLEDYANWAWIRKYILDMDWDTIKYPISERLGDGPYLLSDWLVVISIHKDKLVLFLLGRGMFSYDLGNNTTEKIKLTESRMDAYPLSFHYMGCCTTNH</sequence>
<dbReference type="Proteomes" id="UP000653305">
    <property type="component" value="Unassembled WGS sequence"/>
</dbReference>
<protein>
    <recommendedName>
        <fullName evidence="1">F-box associated beta-propeller type 3 domain-containing protein</fullName>
    </recommendedName>
</protein>
<dbReference type="OrthoDB" id="911383at2759"/>
<dbReference type="EMBL" id="BMAC01000544">
    <property type="protein sequence ID" value="GFP98813.1"/>
    <property type="molecule type" value="Genomic_DNA"/>
</dbReference>
<dbReference type="PANTHER" id="PTHR31672:SF13">
    <property type="entry name" value="F-BOX PROTEIN CPR30-LIKE"/>
    <property type="match status" value="1"/>
</dbReference>
<proteinExistence type="predicted"/>
<keyword evidence="3" id="KW-1185">Reference proteome</keyword>
<organism evidence="2 3">
    <name type="scientific">Phtheirospermum japonicum</name>
    <dbReference type="NCBI Taxonomy" id="374723"/>
    <lineage>
        <taxon>Eukaryota</taxon>
        <taxon>Viridiplantae</taxon>
        <taxon>Streptophyta</taxon>
        <taxon>Embryophyta</taxon>
        <taxon>Tracheophyta</taxon>
        <taxon>Spermatophyta</taxon>
        <taxon>Magnoliopsida</taxon>
        <taxon>eudicotyledons</taxon>
        <taxon>Gunneridae</taxon>
        <taxon>Pentapetalae</taxon>
        <taxon>asterids</taxon>
        <taxon>lamiids</taxon>
        <taxon>Lamiales</taxon>
        <taxon>Orobanchaceae</taxon>
        <taxon>Orobanchaceae incertae sedis</taxon>
        <taxon>Phtheirospermum</taxon>
    </lineage>
</organism>
<dbReference type="PANTHER" id="PTHR31672">
    <property type="entry name" value="BNACNNG10540D PROTEIN"/>
    <property type="match status" value="1"/>
</dbReference>
<reference evidence="2" key="1">
    <citation type="submission" date="2020-07" db="EMBL/GenBank/DDBJ databases">
        <title>Ethylene signaling mediates host invasion by parasitic plants.</title>
        <authorList>
            <person name="Yoshida S."/>
        </authorList>
    </citation>
    <scope>NUCLEOTIDE SEQUENCE</scope>
    <source>
        <strain evidence="2">Okayama</strain>
    </source>
</reference>
<dbReference type="InterPro" id="IPR017451">
    <property type="entry name" value="F-box-assoc_interact_dom"/>
</dbReference>
<dbReference type="InterPro" id="IPR013187">
    <property type="entry name" value="F-box-assoc_dom_typ3"/>
</dbReference>
<dbReference type="AlphaFoldDB" id="A0A830CSG9"/>
<evidence type="ECO:0000313" key="2">
    <source>
        <dbReference type="EMBL" id="GFP98813.1"/>
    </source>
</evidence>
<dbReference type="NCBIfam" id="TIGR01640">
    <property type="entry name" value="F_box_assoc_1"/>
    <property type="match status" value="1"/>
</dbReference>
<name>A0A830CSG9_9LAMI</name>
<dbReference type="Pfam" id="PF08268">
    <property type="entry name" value="FBA_3"/>
    <property type="match status" value="1"/>
</dbReference>
<comment type="caution">
    <text evidence="2">The sequence shown here is derived from an EMBL/GenBank/DDBJ whole genome shotgun (WGS) entry which is preliminary data.</text>
</comment>
<evidence type="ECO:0000313" key="3">
    <source>
        <dbReference type="Proteomes" id="UP000653305"/>
    </source>
</evidence>
<accession>A0A830CSG9</accession>
<feature type="domain" description="F-box associated beta-propeller type 3" evidence="1">
    <location>
        <begin position="124"/>
        <end position="281"/>
    </location>
</feature>
<dbReference type="InterPro" id="IPR050796">
    <property type="entry name" value="SCF_F-box_component"/>
</dbReference>